<proteinExistence type="predicted"/>
<feature type="compositionally biased region" description="Low complexity" evidence="1">
    <location>
        <begin position="53"/>
        <end position="85"/>
    </location>
</feature>
<name>Q6ILI6_DROME</name>
<organism evidence="3">
    <name type="scientific">Drosophila melanogaster</name>
    <name type="common">Fruit fly</name>
    <dbReference type="NCBI Taxonomy" id="7227"/>
    <lineage>
        <taxon>Eukaryota</taxon>
        <taxon>Metazoa</taxon>
        <taxon>Ecdysozoa</taxon>
        <taxon>Arthropoda</taxon>
        <taxon>Hexapoda</taxon>
        <taxon>Insecta</taxon>
        <taxon>Pterygota</taxon>
        <taxon>Neoptera</taxon>
        <taxon>Endopterygota</taxon>
        <taxon>Diptera</taxon>
        <taxon>Brachycera</taxon>
        <taxon>Muscomorpha</taxon>
        <taxon>Ephydroidea</taxon>
        <taxon>Drosophilidae</taxon>
        <taxon>Drosophila</taxon>
        <taxon>Sophophora</taxon>
    </lineage>
</organism>
<protein>
    <submittedName>
        <fullName evidence="3">HDC09397</fullName>
    </submittedName>
</protein>
<dbReference type="EMBL" id="BK002030">
    <property type="protein sequence ID" value="DAA02875.1"/>
    <property type="molecule type" value="Genomic_DNA"/>
</dbReference>
<feature type="chain" id="PRO_5004274565" evidence="2">
    <location>
        <begin position="25"/>
        <end position="111"/>
    </location>
</feature>
<evidence type="ECO:0000256" key="2">
    <source>
        <dbReference type="SAM" id="SignalP"/>
    </source>
</evidence>
<gene>
    <name evidence="3" type="ORF">HDC09397</name>
</gene>
<keyword evidence="2" id="KW-0732">Signal</keyword>
<feature type="region of interest" description="Disordered" evidence="1">
    <location>
        <begin position="53"/>
        <end position="90"/>
    </location>
</feature>
<reference evidence="3" key="1">
    <citation type="journal article" date="2003" name="Genome Biol.">
        <title>An integrated gene annotation and transcriptional profiling approach towards the full gene content of the Drosophila genome.</title>
        <authorList>
            <person name="Hild M."/>
            <person name="Beckmann B."/>
            <person name="Haas S.A."/>
            <person name="Koch B."/>
            <person name="Solovyev V."/>
            <person name="Busold C."/>
            <person name="Fellenberg K."/>
            <person name="Boutros M."/>
            <person name="Vingron M."/>
            <person name="Sauer F."/>
            <person name="Hoheisel J.D."/>
            <person name="Paro R."/>
        </authorList>
    </citation>
    <scope>NUCLEOTIDE SEQUENCE</scope>
</reference>
<dbReference type="AlphaFoldDB" id="Q6ILI6"/>
<feature type="signal peptide" evidence="2">
    <location>
        <begin position="1"/>
        <end position="24"/>
    </location>
</feature>
<dbReference type="HOGENOM" id="CLU_046341_4_0_1"/>
<sequence>MQTGSSGCQYNWLTIVLLLGLVLCYSSQQCSSAVPASLTSSLPLPSQLPLPAAAAATTTATGESASSESVTAARASAATTTTTTATRKRCPAVKSCRQTAGRVLTKRSCHR</sequence>
<evidence type="ECO:0000256" key="1">
    <source>
        <dbReference type="SAM" id="MobiDB-lite"/>
    </source>
</evidence>
<accession>Q6ILI6</accession>
<evidence type="ECO:0000313" key="3">
    <source>
        <dbReference type="EMBL" id="DAA02875.1"/>
    </source>
</evidence>